<evidence type="ECO:0000313" key="2">
    <source>
        <dbReference type="EMBL" id="KAG8543423.1"/>
    </source>
</evidence>
<feature type="non-terminal residue" evidence="2">
    <location>
        <position position="341"/>
    </location>
</feature>
<feature type="domain" description="Dynein heavy chain tail" evidence="1">
    <location>
        <begin position="9"/>
        <end position="341"/>
    </location>
</feature>
<reference evidence="2" key="1">
    <citation type="thesis" date="2020" institute="ProQuest LLC" country="789 East Eisenhower Parkway, Ann Arbor, MI, USA">
        <title>Comparative Genomics and Chromosome Evolution.</title>
        <authorList>
            <person name="Mudd A.B."/>
        </authorList>
    </citation>
    <scope>NUCLEOTIDE SEQUENCE</scope>
    <source>
        <strain evidence="2">237g6f4</strain>
        <tissue evidence="2">Blood</tissue>
    </source>
</reference>
<evidence type="ECO:0000259" key="1">
    <source>
        <dbReference type="Pfam" id="PF08385"/>
    </source>
</evidence>
<protein>
    <recommendedName>
        <fullName evidence="1">Dynein heavy chain tail domain-containing protein</fullName>
    </recommendedName>
</protein>
<dbReference type="GO" id="GO:0045505">
    <property type="term" value="F:dynein intermediate chain binding"/>
    <property type="evidence" value="ECO:0007669"/>
    <property type="project" value="InterPro"/>
</dbReference>
<proteinExistence type="predicted"/>
<dbReference type="GO" id="GO:0005858">
    <property type="term" value="C:axonemal dynein complex"/>
    <property type="evidence" value="ECO:0007669"/>
    <property type="project" value="TreeGrafter"/>
</dbReference>
<feature type="non-terminal residue" evidence="2">
    <location>
        <position position="1"/>
    </location>
</feature>
<dbReference type="InterPro" id="IPR013594">
    <property type="entry name" value="Dynein_heavy_tail"/>
</dbReference>
<name>A0AAV6Z4W6_ENGPU</name>
<comment type="caution">
    <text evidence="2">The sequence shown here is derived from an EMBL/GenBank/DDBJ whole genome shotgun (WGS) entry which is preliminary data.</text>
</comment>
<keyword evidence="3" id="KW-1185">Reference proteome</keyword>
<organism evidence="2 3">
    <name type="scientific">Engystomops pustulosus</name>
    <name type="common">Tungara frog</name>
    <name type="synonym">Physalaemus pustulosus</name>
    <dbReference type="NCBI Taxonomy" id="76066"/>
    <lineage>
        <taxon>Eukaryota</taxon>
        <taxon>Metazoa</taxon>
        <taxon>Chordata</taxon>
        <taxon>Craniata</taxon>
        <taxon>Vertebrata</taxon>
        <taxon>Euteleostomi</taxon>
        <taxon>Amphibia</taxon>
        <taxon>Batrachia</taxon>
        <taxon>Anura</taxon>
        <taxon>Neobatrachia</taxon>
        <taxon>Hyloidea</taxon>
        <taxon>Leptodactylidae</taxon>
        <taxon>Leiuperinae</taxon>
        <taxon>Engystomops</taxon>
    </lineage>
</organism>
<gene>
    <name evidence="2" type="ORF">GDO81_024705</name>
</gene>
<dbReference type="PANTHER" id="PTHR46532">
    <property type="entry name" value="MALE FERTILITY FACTOR KL5"/>
    <property type="match status" value="1"/>
</dbReference>
<dbReference type="InterPro" id="IPR026983">
    <property type="entry name" value="DHC"/>
</dbReference>
<dbReference type="GO" id="GO:0051959">
    <property type="term" value="F:dynein light intermediate chain binding"/>
    <property type="evidence" value="ECO:0007669"/>
    <property type="project" value="InterPro"/>
</dbReference>
<dbReference type="GO" id="GO:0007018">
    <property type="term" value="P:microtubule-based movement"/>
    <property type="evidence" value="ECO:0007669"/>
    <property type="project" value="InterPro"/>
</dbReference>
<dbReference type="AlphaFoldDB" id="A0AAV6Z4W6"/>
<dbReference type="EMBL" id="WNYA01003447">
    <property type="protein sequence ID" value="KAG8543423.1"/>
    <property type="molecule type" value="Genomic_DNA"/>
</dbReference>
<dbReference type="PANTHER" id="PTHR46532:SF11">
    <property type="entry name" value="DYNEIN AXONEMAL HEAVY CHAIN 12"/>
    <property type="match status" value="1"/>
</dbReference>
<accession>A0AAV6Z4W6</accession>
<sequence length="341" mass="40184">LILRFLSPQDLLLTALDMMKLEKVEFGGIKGKVLSRTVGDMYQEFQDTYKVFSERTYDCLDTDNKEFEDDVSEFKLNIEDMDRRLGTVFCLAFDDTSGLEHAFRLLDMFGSLLDRPIIAHDAFDKYPVLITTYEEELDDAKAIYDRHMMEVTEQGYPQINKNMPAVSGNLNWAKELRERLQAPYSNFRHITHPCMESEEGKRMKQKYEEMLALLDRYIEKLYEEWCQTVSEKSQYNLMRPLITRDEGSKLINVNFDPQLVSVLREVKYLQTLHMETIPKEAEDIFSTKESYRQYTANLELTTNWYNKILSTILEVEFPLVEGQLRDIDVRLKSAEETLNWK</sequence>
<dbReference type="Proteomes" id="UP000824782">
    <property type="component" value="Unassembled WGS sequence"/>
</dbReference>
<dbReference type="Pfam" id="PF08385">
    <property type="entry name" value="DHC_N1"/>
    <property type="match status" value="1"/>
</dbReference>
<evidence type="ECO:0000313" key="3">
    <source>
        <dbReference type="Proteomes" id="UP000824782"/>
    </source>
</evidence>